<evidence type="ECO:0000313" key="1">
    <source>
        <dbReference type="EMBL" id="ESO12510.1"/>
    </source>
</evidence>
<reference evidence="1 3" key="2">
    <citation type="journal article" date="2013" name="Nature">
        <title>Insights into bilaterian evolution from three spiralian genomes.</title>
        <authorList>
            <person name="Simakov O."/>
            <person name="Marletaz F."/>
            <person name="Cho S.J."/>
            <person name="Edsinger-Gonzales E."/>
            <person name="Havlak P."/>
            <person name="Hellsten U."/>
            <person name="Kuo D.H."/>
            <person name="Larsson T."/>
            <person name="Lv J."/>
            <person name="Arendt D."/>
            <person name="Savage R."/>
            <person name="Osoegawa K."/>
            <person name="de Jong P."/>
            <person name="Grimwood J."/>
            <person name="Chapman J.A."/>
            <person name="Shapiro H."/>
            <person name="Aerts A."/>
            <person name="Otillar R.P."/>
            <person name="Terry A.Y."/>
            <person name="Boore J.L."/>
            <person name="Grigoriev I.V."/>
            <person name="Lindberg D.R."/>
            <person name="Seaver E.C."/>
            <person name="Weisblat D.A."/>
            <person name="Putnam N.H."/>
            <person name="Rokhsar D.S."/>
        </authorList>
    </citation>
    <scope>NUCLEOTIDE SEQUENCE</scope>
</reference>
<dbReference type="EnsemblMetazoa" id="HelroT159062">
    <property type="protein sequence ID" value="HelroP159062"/>
    <property type="gene ID" value="HelroG159062"/>
</dbReference>
<dbReference type="HOGENOM" id="CLU_2029168_0_0_1"/>
<dbReference type="Proteomes" id="UP000015101">
    <property type="component" value="Unassembled WGS sequence"/>
</dbReference>
<sequence>MSFCWHRQVESTQEFLENNHFQFNSESALRLFKNVIRIFMPVLKCVVAFACAISQARVACGKDRHKCTHTNTNTPQQILNMDIEQAVRKGTNLIHLNEHVTAADEPDKTHRLTFREMDMKSA</sequence>
<reference evidence="3" key="1">
    <citation type="submission" date="2012-12" db="EMBL/GenBank/DDBJ databases">
        <authorList>
            <person name="Hellsten U."/>
            <person name="Grimwood J."/>
            <person name="Chapman J.A."/>
            <person name="Shapiro H."/>
            <person name="Aerts A."/>
            <person name="Otillar R.P."/>
            <person name="Terry A.Y."/>
            <person name="Boore J.L."/>
            <person name="Simakov O."/>
            <person name="Marletaz F."/>
            <person name="Cho S.-J."/>
            <person name="Edsinger-Gonzales E."/>
            <person name="Havlak P."/>
            <person name="Kuo D.-H."/>
            <person name="Larsson T."/>
            <person name="Lv J."/>
            <person name="Arendt D."/>
            <person name="Savage R."/>
            <person name="Osoegawa K."/>
            <person name="de Jong P."/>
            <person name="Lindberg D.R."/>
            <person name="Seaver E.C."/>
            <person name="Weisblat D.A."/>
            <person name="Putnam N.H."/>
            <person name="Grigoriev I.V."/>
            <person name="Rokhsar D.S."/>
        </authorList>
    </citation>
    <scope>NUCLEOTIDE SEQUENCE</scope>
</reference>
<dbReference type="CTD" id="20198145"/>
<evidence type="ECO:0000313" key="3">
    <source>
        <dbReference type="Proteomes" id="UP000015101"/>
    </source>
</evidence>
<dbReference type="KEGG" id="hro:HELRODRAFT_159062"/>
<dbReference type="EMBL" id="AMQM01000182">
    <property type="status" value="NOT_ANNOTATED_CDS"/>
    <property type="molecule type" value="Genomic_DNA"/>
</dbReference>
<dbReference type="RefSeq" id="XP_009009230.1">
    <property type="nucleotide sequence ID" value="XM_009010982.1"/>
</dbReference>
<dbReference type="AlphaFoldDB" id="T1ENJ5"/>
<dbReference type="EMBL" id="KB095811">
    <property type="protein sequence ID" value="ESO12510.1"/>
    <property type="molecule type" value="Genomic_DNA"/>
</dbReference>
<gene>
    <name evidence="2" type="primary">20198145</name>
    <name evidence="1" type="ORF">HELRODRAFT_159062</name>
</gene>
<reference evidence="2" key="3">
    <citation type="submission" date="2015-06" db="UniProtKB">
        <authorList>
            <consortium name="EnsemblMetazoa"/>
        </authorList>
    </citation>
    <scope>IDENTIFICATION</scope>
</reference>
<dbReference type="GeneID" id="20198145"/>
<protein>
    <submittedName>
        <fullName evidence="1 2">Uncharacterized protein</fullName>
    </submittedName>
</protein>
<organism evidence="2 3">
    <name type="scientific">Helobdella robusta</name>
    <name type="common">Californian leech</name>
    <dbReference type="NCBI Taxonomy" id="6412"/>
    <lineage>
        <taxon>Eukaryota</taxon>
        <taxon>Metazoa</taxon>
        <taxon>Spiralia</taxon>
        <taxon>Lophotrochozoa</taxon>
        <taxon>Annelida</taxon>
        <taxon>Clitellata</taxon>
        <taxon>Hirudinea</taxon>
        <taxon>Rhynchobdellida</taxon>
        <taxon>Glossiphoniidae</taxon>
        <taxon>Helobdella</taxon>
    </lineage>
</organism>
<accession>T1ENJ5</accession>
<name>T1ENJ5_HELRO</name>
<dbReference type="InParanoid" id="T1ENJ5"/>
<keyword evidence="3" id="KW-1185">Reference proteome</keyword>
<proteinExistence type="predicted"/>
<evidence type="ECO:0000313" key="2">
    <source>
        <dbReference type="EnsemblMetazoa" id="HelroP159062"/>
    </source>
</evidence>